<proteinExistence type="inferred from homology"/>
<dbReference type="InterPro" id="IPR045864">
    <property type="entry name" value="aa-tRNA-synth_II/BPL/LPL"/>
</dbReference>
<dbReference type="GO" id="GO:0005737">
    <property type="term" value="C:cytoplasm"/>
    <property type="evidence" value="ECO:0007669"/>
    <property type="project" value="TreeGrafter"/>
</dbReference>
<dbReference type="Pfam" id="PF09825">
    <property type="entry name" value="BPL_N"/>
    <property type="match status" value="1"/>
</dbReference>
<dbReference type="EMBL" id="LT554417">
    <property type="protein sequence ID" value="SAM04861.1"/>
    <property type="molecule type" value="Genomic_DNA"/>
</dbReference>
<accession>A0A163K2H0</accession>
<dbReference type="Gene3D" id="3.30.930.10">
    <property type="entry name" value="Bira Bifunctional Protein, Domain 2"/>
    <property type="match status" value="1"/>
</dbReference>
<dbReference type="Pfam" id="PF03099">
    <property type="entry name" value="BPL_LplA_LipB"/>
    <property type="match status" value="1"/>
</dbReference>
<dbReference type="Proteomes" id="UP000078561">
    <property type="component" value="Unassembled WGS sequence"/>
</dbReference>
<reference evidence="4" key="1">
    <citation type="submission" date="2016-04" db="EMBL/GenBank/DDBJ databases">
        <authorList>
            <person name="Evans L.H."/>
            <person name="Alamgir A."/>
            <person name="Owens N."/>
            <person name="Weber N.D."/>
            <person name="Virtaneva K."/>
            <person name="Barbian K."/>
            <person name="Babar A."/>
            <person name="Rosenke K."/>
        </authorList>
    </citation>
    <scope>NUCLEOTIDE SEQUENCE [LARGE SCALE GENOMIC DNA]</scope>
    <source>
        <strain evidence="4">CBS 101.48</strain>
    </source>
</reference>
<evidence type="ECO:0000256" key="2">
    <source>
        <dbReference type="ARBA" id="ARBA00022598"/>
    </source>
</evidence>
<sequence>MNILIYTGEGASPNSIYQTYNTLKHLFGHAYDVIKVDANTLRAEPWEDSCRLLVIPGGRDTPYCKDLNGDINRRIKNYVYDGGLYLGLCAGAYYASSSIAFEVGTPLEVKGPRELAFYSGECRGTMYPGFVYDSNKGAKSIQVKLKQRKEGDTVAMYYNGGGYFVEPEASSQNSVVATYPTGETAIVLCKVGKGWALLSALHPEYDVTTTPDLDQAKDSDELISSLTKSRSACLDFLREQLGALGLDTTTTTSSSTATTSDTPSLTPIYLCGITRALTDSITAKLLELANNKHTIKDSNNQFYIAPWTATNGSIDDLVEEWNNMSLANTTTGDENVSLMIQHPPSSSTTSGSDDTKAPQYPASTVTPYFDIGAYFAALQHHRSQEWGGASWYRFGNAMLYAEVITSTQTVLDKNYSFASALPAGLVCLATNQIAGRGRGRNSWVSQSGAVQFSLEIRHSLKLAHASVVFIQYLIALAVVESIRSRPGYEDVPLRLKWPNDIYADLPGQGLKKVGGLLVNSSFLADEFLLVIGCGINLSNSKPTVSINDVISMHNRSLPRLTPEDVLAKILVTFERYYCEFCEKGMGPWFLDVYYKRWLHRVWWRYGYSDKLVTLTTHDNIRAKIVGITSDYGMLEVVAVDGDKQRYTLQPDGNSFDMLKGLIIKKS</sequence>
<evidence type="ECO:0000256" key="1">
    <source>
        <dbReference type="ARBA" id="ARBA00009934"/>
    </source>
</evidence>
<dbReference type="PROSITE" id="PS51733">
    <property type="entry name" value="BPL_LPL_CATALYTIC"/>
    <property type="match status" value="1"/>
</dbReference>
<protein>
    <recommendedName>
        <fullName evidence="3">BPL/LPL catalytic domain-containing protein</fullName>
    </recommendedName>
</protein>
<dbReference type="OrthoDB" id="10250105at2759"/>
<organism evidence="4">
    <name type="scientific">Absidia glauca</name>
    <name type="common">Pin mould</name>
    <dbReference type="NCBI Taxonomy" id="4829"/>
    <lineage>
        <taxon>Eukaryota</taxon>
        <taxon>Fungi</taxon>
        <taxon>Fungi incertae sedis</taxon>
        <taxon>Mucoromycota</taxon>
        <taxon>Mucoromycotina</taxon>
        <taxon>Mucoromycetes</taxon>
        <taxon>Mucorales</taxon>
        <taxon>Cunninghamellaceae</taxon>
        <taxon>Absidia</taxon>
    </lineage>
</organism>
<dbReference type="GO" id="GO:0004077">
    <property type="term" value="F:biotin--[biotin carboxyl-carrier protein] ligase activity"/>
    <property type="evidence" value="ECO:0007669"/>
    <property type="project" value="InterPro"/>
</dbReference>
<comment type="similarity">
    <text evidence="1">Belongs to the biotin--protein ligase family.</text>
</comment>
<dbReference type="SUPFAM" id="SSF55681">
    <property type="entry name" value="Class II aaRS and biotin synthetases"/>
    <property type="match status" value="1"/>
</dbReference>
<evidence type="ECO:0000313" key="5">
    <source>
        <dbReference type="Proteomes" id="UP000078561"/>
    </source>
</evidence>
<keyword evidence="2" id="KW-0436">Ligase</keyword>
<evidence type="ECO:0000259" key="3">
    <source>
        <dbReference type="PROSITE" id="PS51733"/>
    </source>
</evidence>
<dbReference type="InterPro" id="IPR004143">
    <property type="entry name" value="BPL_LPL_catalytic"/>
</dbReference>
<dbReference type="NCBIfam" id="TIGR00121">
    <property type="entry name" value="birA_ligase"/>
    <property type="match status" value="1"/>
</dbReference>
<dbReference type="OMA" id="HHAFYSN"/>
<keyword evidence="5" id="KW-1185">Reference proteome</keyword>
<dbReference type="Gene3D" id="3.40.50.880">
    <property type="match status" value="1"/>
</dbReference>
<dbReference type="PANTHER" id="PTHR12835">
    <property type="entry name" value="BIOTIN PROTEIN LIGASE"/>
    <property type="match status" value="1"/>
</dbReference>
<evidence type="ECO:0000313" key="4">
    <source>
        <dbReference type="EMBL" id="SAM04861.1"/>
    </source>
</evidence>
<dbReference type="InterPro" id="IPR004408">
    <property type="entry name" value="Biotin_CoA_COase_ligase"/>
</dbReference>
<dbReference type="InParanoid" id="A0A163K2H0"/>
<dbReference type="PANTHER" id="PTHR12835:SF5">
    <property type="entry name" value="BIOTIN--PROTEIN LIGASE"/>
    <property type="match status" value="1"/>
</dbReference>
<dbReference type="CDD" id="cd03144">
    <property type="entry name" value="GATase1_ScBLP_like"/>
    <property type="match status" value="1"/>
</dbReference>
<gene>
    <name evidence="4" type="primary">ABSGL_10727.1 scaffold 12033</name>
</gene>
<dbReference type="FunCoup" id="A0A163K2H0">
    <property type="interactions" value="510"/>
</dbReference>
<dbReference type="AlphaFoldDB" id="A0A163K2H0"/>
<dbReference type="CDD" id="cd16442">
    <property type="entry name" value="BPL"/>
    <property type="match status" value="1"/>
</dbReference>
<name>A0A163K2H0_ABSGL</name>
<dbReference type="InterPro" id="IPR019197">
    <property type="entry name" value="Biotin-prot_ligase_N"/>
</dbReference>
<dbReference type="STRING" id="4829.A0A163K2H0"/>
<dbReference type="InterPro" id="IPR029062">
    <property type="entry name" value="Class_I_gatase-like"/>
</dbReference>
<feature type="domain" description="BPL/LPL catalytic" evidence="3">
    <location>
        <begin position="383"/>
        <end position="581"/>
    </location>
</feature>
<dbReference type="SUPFAM" id="SSF52317">
    <property type="entry name" value="Class I glutamine amidotransferase-like"/>
    <property type="match status" value="1"/>
</dbReference>